<proteinExistence type="predicted"/>
<dbReference type="AlphaFoldDB" id="A0A8K0G1D2"/>
<dbReference type="EMBL" id="VTPC01090643">
    <property type="protein sequence ID" value="KAF2882208.1"/>
    <property type="molecule type" value="Genomic_DNA"/>
</dbReference>
<name>A0A8K0G1D2_IGNLU</name>
<organism evidence="2 3">
    <name type="scientific">Ignelater luminosus</name>
    <name type="common">Cucubano</name>
    <name type="synonym">Pyrophorus luminosus</name>
    <dbReference type="NCBI Taxonomy" id="2038154"/>
    <lineage>
        <taxon>Eukaryota</taxon>
        <taxon>Metazoa</taxon>
        <taxon>Ecdysozoa</taxon>
        <taxon>Arthropoda</taxon>
        <taxon>Hexapoda</taxon>
        <taxon>Insecta</taxon>
        <taxon>Pterygota</taxon>
        <taxon>Neoptera</taxon>
        <taxon>Endopterygota</taxon>
        <taxon>Coleoptera</taxon>
        <taxon>Polyphaga</taxon>
        <taxon>Elateriformia</taxon>
        <taxon>Elateroidea</taxon>
        <taxon>Elateridae</taxon>
        <taxon>Agrypninae</taxon>
        <taxon>Pyrophorini</taxon>
        <taxon>Ignelater</taxon>
    </lineage>
</organism>
<dbReference type="Proteomes" id="UP000801492">
    <property type="component" value="Unassembled WGS sequence"/>
</dbReference>
<feature type="region of interest" description="Disordered" evidence="1">
    <location>
        <begin position="179"/>
        <end position="203"/>
    </location>
</feature>
<keyword evidence="3" id="KW-1185">Reference proteome</keyword>
<dbReference type="OrthoDB" id="10546668at2759"/>
<feature type="non-terminal residue" evidence="2">
    <location>
        <position position="232"/>
    </location>
</feature>
<reference evidence="2" key="1">
    <citation type="submission" date="2019-08" db="EMBL/GenBank/DDBJ databases">
        <title>The genome of the North American firefly Photinus pyralis.</title>
        <authorList>
            <consortium name="Photinus pyralis genome working group"/>
            <person name="Fallon T.R."/>
            <person name="Sander Lower S.E."/>
            <person name="Weng J.-K."/>
        </authorList>
    </citation>
    <scope>NUCLEOTIDE SEQUENCE</scope>
    <source>
        <strain evidence="2">TRF0915ILg1</strain>
        <tissue evidence="2">Whole body</tissue>
    </source>
</reference>
<sequence length="232" mass="27158">MAQYYQVLSQADKNTIEELRQYYPNIVENQNIQYVIHSEDQTQQFQGQPILLSSEQVMVIENSGQQVVVDQPGTYQNSQYMLQDNTVDYQDPRTQQVYYMEEVDKDRQVHIEQQSQPIVLNHQLQHTQIRNQLVVNNTQKGTMAVQVRQQQIHQLQQQSQPVQTKSPVRQMLQPRTTTQVQQGQSHMIQQRTSVPQAPRQTAQVQQQAQITQQSHVHQQVQHQTTLQLPLQQ</sequence>
<evidence type="ECO:0000313" key="2">
    <source>
        <dbReference type="EMBL" id="KAF2882208.1"/>
    </source>
</evidence>
<feature type="compositionally biased region" description="Polar residues" evidence="1">
    <location>
        <begin position="179"/>
        <end position="194"/>
    </location>
</feature>
<comment type="caution">
    <text evidence="2">The sequence shown here is derived from an EMBL/GenBank/DDBJ whole genome shotgun (WGS) entry which is preliminary data.</text>
</comment>
<evidence type="ECO:0000256" key="1">
    <source>
        <dbReference type="SAM" id="MobiDB-lite"/>
    </source>
</evidence>
<gene>
    <name evidence="2" type="ORF">ILUMI_23975</name>
</gene>
<accession>A0A8K0G1D2</accession>
<protein>
    <submittedName>
        <fullName evidence="2">Uncharacterized protein</fullName>
    </submittedName>
</protein>
<evidence type="ECO:0000313" key="3">
    <source>
        <dbReference type="Proteomes" id="UP000801492"/>
    </source>
</evidence>